<proteinExistence type="predicted"/>
<comment type="caution">
    <text evidence="2">The sequence shown here is derived from an EMBL/GenBank/DDBJ whole genome shotgun (WGS) entry which is preliminary data.</text>
</comment>
<name>A0A427AFD2_ENSVE</name>
<reference evidence="2 3" key="1">
    <citation type="journal article" date="2014" name="Agronomy (Basel)">
        <title>A Draft Genome Sequence for Ensete ventricosum, the Drought-Tolerant Tree Against Hunger.</title>
        <authorList>
            <person name="Harrison J."/>
            <person name="Moore K.A."/>
            <person name="Paszkiewicz K."/>
            <person name="Jones T."/>
            <person name="Grant M."/>
            <person name="Ambacheew D."/>
            <person name="Muzemil S."/>
            <person name="Studholme D.J."/>
        </authorList>
    </citation>
    <scope>NUCLEOTIDE SEQUENCE [LARGE SCALE GENOMIC DNA]</scope>
</reference>
<protein>
    <submittedName>
        <fullName evidence="2">Uncharacterized protein</fullName>
    </submittedName>
</protein>
<accession>A0A427AFD2</accession>
<evidence type="ECO:0000313" key="2">
    <source>
        <dbReference type="EMBL" id="RRT74953.1"/>
    </source>
</evidence>
<organism evidence="2 3">
    <name type="scientific">Ensete ventricosum</name>
    <name type="common">Abyssinian banana</name>
    <name type="synonym">Musa ensete</name>
    <dbReference type="NCBI Taxonomy" id="4639"/>
    <lineage>
        <taxon>Eukaryota</taxon>
        <taxon>Viridiplantae</taxon>
        <taxon>Streptophyta</taxon>
        <taxon>Embryophyta</taxon>
        <taxon>Tracheophyta</taxon>
        <taxon>Spermatophyta</taxon>
        <taxon>Magnoliopsida</taxon>
        <taxon>Liliopsida</taxon>
        <taxon>Zingiberales</taxon>
        <taxon>Musaceae</taxon>
        <taxon>Ensete</taxon>
    </lineage>
</organism>
<dbReference type="AlphaFoldDB" id="A0A427AFD2"/>
<evidence type="ECO:0000256" key="1">
    <source>
        <dbReference type="SAM" id="MobiDB-lite"/>
    </source>
</evidence>
<evidence type="ECO:0000313" key="3">
    <source>
        <dbReference type="Proteomes" id="UP000287651"/>
    </source>
</evidence>
<sequence>MVRGASAGAAAAKGWEEVGVRLRHRLREAGGGQDHGHRLAGEVPPVADQGGRRQGRCPRDSVTVSRDKSKITVTSEWRPSPSVLWVKVAQEISLTQVEKQRLPVLGLQAPAHNNETD</sequence>
<dbReference type="EMBL" id="AMZH03002626">
    <property type="protein sequence ID" value="RRT74953.1"/>
    <property type="molecule type" value="Genomic_DNA"/>
</dbReference>
<dbReference type="Proteomes" id="UP000287651">
    <property type="component" value="Unassembled WGS sequence"/>
</dbReference>
<gene>
    <name evidence="2" type="ORF">B296_00004732</name>
</gene>
<feature type="region of interest" description="Disordered" evidence="1">
    <location>
        <begin position="29"/>
        <end position="70"/>
    </location>
</feature>